<evidence type="ECO:0000256" key="5">
    <source>
        <dbReference type="ARBA" id="ARBA00022553"/>
    </source>
</evidence>
<dbReference type="GO" id="GO:0000155">
    <property type="term" value="F:phosphorelay sensor kinase activity"/>
    <property type="evidence" value="ECO:0007669"/>
    <property type="project" value="InterPro"/>
</dbReference>
<dbReference type="InterPro" id="IPR005467">
    <property type="entry name" value="His_kinase_dom"/>
</dbReference>
<evidence type="ECO:0000256" key="3">
    <source>
        <dbReference type="ARBA" id="ARBA00012438"/>
    </source>
</evidence>
<reference evidence="13" key="1">
    <citation type="journal article" date="2016" name="Int. J. Syst. Evol. Microbiol.">
        <title>Pseudoxanthomonas helianthi sp. nov., isolated from roots of Jerusalem artichoke (Helianthus tuberosus).</title>
        <authorList>
            <person name="Kittiwongwattana C."/>
            <person name="Thawai C."/>
        </authorList>
    </citation>
    <scope>NUCLEOTIDE SEQUENCE</scope>
    <source>
        <strain evidence="13">110414</strain>
    </source>
</reference>
<dbReference type="Proteomes" id="UP000673447">
    <property type="component" value="Unassembled WGS sequence"/>
</dbReference>
<dbReference type="Pfam" id="PF02518">
    <property type="entry name" value="HATPase_c"/>
    <property type="match status" value="1"/>
</dbReference>
<gene>
    <name evidence="13" type="ORF">J5837_13520</name>
</gene>
<evidence type="ECO:0000256" key="9">
    <source>
        <dbReference type="ARBA" id="ARBA00022840"/>
    </source>
</evidence>
<sequence>MPLSPAAHPDLPPSRGSQQPDRWSSAGLRNLQQLIQLRWIAVVGQVLAIAFVHFGLRIALPLEPMLWVLAALVAYNVASQFVLKRRKRVANRALLLALLVDVATLTAQLHYSGGLTNPFVFLFLLHVVLGAVLLRTAASWVVAAATTGCLLWLALYPGPVTVATDLSQGLDSLYVQGLVICFALVAVLLVVFITRIGRILRERDARLAAMRQRAAEEEHIVRMGLLASGAAHELGTPLSTLAVILGDWQHLPHFASDPELLQDVVEMQAQVLRCKAIVTGILQSAGETRGEAPEQVRLRDFFDELAEEWLNTRPVQRFDYANQCAENPLIVSDAGLKQMIANVLDNALEASPKRVAMNVALAEGDVVVEVADHGPGFAPAMLAQLGKPYQSSKDEPGHGLGLFLSVNVARSLGGTLTARNATQGAVVTVTLPLSALTLDGEEEDADDAE</sequence>
<evidence type="ECO:0000256" key="4">
    <source>
        <dbReference type="ARBA" id="ARBA00022475"/>
    </source>
</evidence>
<dbReference type="PANTHER" id="PTHR44936">
    <property type="entry name" value="SENSOR PROTEIN CREC"/>
    <property type="match status" value="1"/>
</dbReference>
<comment type="caution">
    <text evidence="13">The sequence shown here is derived from an EMBL/GenBank/DDBJ whole genome shotgun (WGS) entry which is preliminary data.</text>
</comment>
<feature type="transmembrane region" description="Helical" evidence="11">
    <location>
        <begin position="90"/>
        <end position="109"/>
    </location>
</feature>
<feature type="transmembrane region" description="Helical" evidence="11">
    <location>
        <begin position="173"/>
        <end position="193"/>
    </location>
</feature>
<dbReference type="GO" id="GO:0005886">
    <property type="term" value="C:plasma membrane"/>
    <property type="evidence" value="ECO:0007669"/>
    <property type="project" value="UniProtKB-SubCell"/>
</dbReference>
<dbReference type="InterPro" id="IPR003661">
    <property type="entry name" value="HisK_dim/P_dom"/>
</dbReference>
<evidence type="ECO:0000256" key="6">
    <source>
        <dbReference type="ARBA" id="ARBA00022679"/>
    </source>
</evidence>
<dbReference type="SMART" id="SM00387">
    <property type="entry name" value="HATPase_c"/>
    <property type="match status" value="1"/>
</dbReference>
<evidence type="ECO:0000313" key="13">
    <source>
        <dbReference type="EMBL" id="MBP3985426.1"/>
    </source>
</evidence>
<keyword evidence="9" id="KW-0067">ATP-binding</keyword>
<dbReference type="PRINTS" id="PR00344">
    <property type="entry name" value="BCTRLSENSOR"/>
</dbReference>
<dbReference type="EMBL" id="JAGKTC010000003">
    <property type="protein sequence ID" value="MBP3985426.1"/>
    <property type="molecule type" value="Genomic_DNA"/>
</dbReference>
<evidence type="ECO:0000256" key="1">
    <source>
        <dbReference type="ARBA" id="ARBA00000085"/>
    </source>
</evidence>
<dbReference type="SUPFAM" id="SSF47384">
    <property type="entry name" value="Homodimeric domain of signal transducing histidine kinase"/>
    <property type="match status" value="1"/>
</dbReference>
<dbReference type="EC" id="2.7.13.3" evidence="3"/>
<evidence type="ECO:0000259" key="12">
    <source>
        <dbReference type="PROSITE" id="PS50109"/>
    </source>
</evidence>
<keyword evidence="8 13" id="KW-0418">Kinase</keyword>
<dbReference type="AlphaFoldDB" id="A0A941AV28"/>
<feature type="domain" description="Histidine kinase" evidence="12">
    <location>
        <begin position="229"/>
        <end position="435"/>
    </location>
</feature>
<keyword evidence="11" id="KW-0812">Transmembrane</keyword>
<dbReference type="InterPro" id="IPR050980">
    <property type="entry name" value="2C_sensor_his_kinase"/>
</dbReference>
<accession>A0A941AV28</accession>
<evidence type="ECO:0000256" key="11">
    <source>
        <dbReference type="SAM" id="Phobius"/>
    </source>
</evidence>
<dbReference type="Gene3D" id="1.10.287.130">
    <property type="match status" value="1"/>
</dbReference>
<dbReference type="InterPro" id="IPR036097">
    <property type="entry name" value="HisK_dim/P_sf"/>
</dbReference>
<keyword evidence="11" id="KW-1133">Transmembrane helix</keyword>
<feature type="transmembrane region" description="Helical" evidence="11">
    <location>
        <begin position="115"/>
        <end position="133"/>
    </location>
</feature>
<evidence type="ECO:0000313" key="14">
    <source>
        <dbReference type="Proteomes" id="UP000673447"/>
    </source>
</evidence>
<feature type="transmembrane region" description="Helical" evidence="11">
    <location>
        <begin position="140"/>
        <end position="158"/>
    </location>
</feature>
<keyword evidence="14" id="KW-1185">Reference proteome</keyword>
<proteinExistence type="predicted"/>
<dbReference type="CDD" id="cd00082">
    <property type="entry name" value="HisKA"/>
    <property type="match status" value="1"/>
</dbReference>
<comment type="catalytic activity">
    <reaction evidence="1">
        <text>ATP + protein L-histidine = ADP + protein N-phospho-L-histidine.</text>
        <dbReference type="EC" id="2.7.13.3"/>
    </reaction>
</comment>
<protein>
    <recommendedName>
        <fullName evidence="3">histidine kinase</fullName>
        <ecNumber evidence="3">2.7.13.3</ecNumber>
    </recommendedName>
</protein>
<keyword evidence="7" id="KW-0547">Nucleotide-binding</keyword>
<dbReference type="SUPFAM" id="SSF55874">
    <property type="entry name" value="ATPase domain of HSP90 chaperone/DNA topoisomerase II/histidine kinase"/>
    <property type="match status" value="1"/>
</dbReference>
<name>A0A941AV28_9GAMM</name>
<dbReference type="GO" id="GO:0005524">
    <property type="term" value="F:ATP binding"/>
    <property type="evidence" value="ECO:0007669"/>
    <property type="project" value="UniProtKB-KW"/>
</dbReference>
<dbReference type="PANTHER" id="PTHR44936:SF10">
    <property type="entry name" value="SENSOR PROTEIN RSTB"/>
    <property type="match status" value="1"/>
</dbReference>
<keyword evidence="11" id="KW-0472">Membrane</keyword>
<dbReference type="InterPro" id="IPR004358">
    <property type="entry name" value="Sig_transdc_His_kin-like_C"/>
</dbReference>
<feature type="transmembrane region" description="Helical" evidence="11">
    <location>
        <begin position="39"/>
        <end position="59"/>
    </location>
</feature>
<evidence type="ECO:0000256" key="2">
    <source>
        <dbReference type="ARBA" id="ARBA00004651"/>
    </source>
</evidence>
<dbReference type="Gene3D" id="3.30.565.10">
    <property type="entry name" value="Histidine kinase-like ATPase, C-terminal domain"/>
    <property type="match status" value="1"/>
</dbReference>
<dbReference type="RefSeq" id="WP_210537288.1">
    <property type="nucleotide sequence ID" value="NZ_JAGKTC010000003.1"/>
</dbReference>
<comment type="subcellular location">
    <subcellularLocation>
        <location evidence="2">Cell membrane</location>
        <topology evidence="2">Multi-pass membrane protein</topology>
    </subcellularLocation>
</comment>
<keyword evidence="5" id="KW-0597">Phosphoprotein</keyword>
<feature type="transmembrane region" description="Helical" evidence="11">
    <location>
        <begin position="65"/>
        <end position="83"/>
    </location>
</feature>
<evidence type="ECO:0000256" key="8">
    <source>
        <dbReference type="ARBA" id="ARBA00022777"/>
    </source>
</evidence>
<organism evidence="13 14">
    <name type="scientific">Pseudoxanthomonas helianthi</name>
    <dbReference type="NCBI Taxonomy" id="1453541"/>
    <lineage>
        <taxon>Bacteria</taxon>
        <taxon>Pseudomonadati</taxon>
        <taxon>Pseudomonadota</taxon>
        <taxon>Gammaproteobacteria</taxon>
        <taxon>Lysobacterales</taxon>
        <taxon>Lysobacteraceae</taxon>
        <taxon>Pseudoxanthomonas</taxon>
    </lineage>
</organism>
<feature type="region of interest" description="Disordered" evidence="10">
    <location>
        <begin position="1"/>
        <end position="23"/>
    </location>
</feature>
<evidence type="ECO:0000256" key="7">
    <source>
        <dbReference type="ARBA" id="ARBA00022741"/>
    </source>
</evidence>
<dbReference type="InterPro" id="IPR003594">
    <property type="entry name" value="HATPase_dom"/>
</dbReference>
<keyword evidence="6" id="KW-0808">Transferase</keyword>
<evidence type="ECO:0000256" key="10">
    <source>
        <dbReference type="SAM" id="MobiDB-lite"/>
    </source>
</evidence>
<keyword evidence="4" id="KW-1003">Cell membrane</keyword>
<dbReference type="InterPro" id="IPR036890">
    <property type="entry name" value="HATPase_C_sf"/>
</dbReference>
<dbReference type="PROSITE" id="PS50109">
    <property type="entry name" value="HIS_KIN"/>
    <property type="match status" value="1"/>
</dbReference>
<reference evidence="13" key="2">
    <citation type="submission" date="2021-03" db="EMBL/GenBank/DDBJ databases">
        <authorList>
            <person name="Cao W."/>
        </authorList>
    </citation>
    <scope>NUCLEOTIDE SEQUENCE</scope>
    <source>
        <strain evidence="13">110414</strain>
    </source>
</reference>